<feature type="compositionally biased region" description="Basic and acidic residues" evidence="1">
    <location>
        <begin position="13"/>
        <end position="29"/>
    </location>
</feature>
<reference evidence="2 3" key="1">
    <citation type="submission" date="2016-08" db="EMBL/GenBank/DDBJ databases">
        <title>Genome sequence of Clavibacter michiganensis spp. strain CASJ009.</title>
        <authorList>
            <person name="Thapa S.P."/>
            <person name="Coaker G."/>
        </authorList>
    </citation>
    <scope>NUCLEOTIDE SEQUENCE [LARGE SCALE GENOMIC DNA]</scope>
    <source>
        <strain evidence="2">CASJ009</strain>
    </source>
</reference>
<organism evidence="2 3">
    <name type="scientific">Clavibacter michiganensis</name>
    <dbReference type="NCBI Taxonomy" id="28447"/>
    <lineage>
        <taxon>Bacteria</taxon>
        <taxon>Bacillati</taxon>
        <taxon>Actinomycetota</taxon>
        <taxon>Actinomycetes</taxon>
        <taxon>Micrococcales</taxon>
        <taxon>Microbacteriaceae</taxon>
        <taxon>Clavibacter</taxon>
    </lineage>
</organism>
<evidence type="ECO:0000313" key="2">
    <source>
        <dbReference type="EMBL" id="OUE10255.1"/>
    </source>
</evidence>
<gene>
    <name evidence="2" type="ORF">CMsap09_15005</name>
</gene>
<dbReference type="AlphaFoldDB" id="A0A251XXS8"/>
<feature type="region of interest" description="Disordered" evidence="1">
    <location>
        <begin position="1"/>
        <end position="57"/>
    </location>
</feature>
<protein>
    <recommendedName>
        <fullName evidence="4">Antitoxin</fullName>
    </recommendedName>
</protein>
<proteinExistence type="predicted"/>
<dbReference type="Proteomes" id="UP000195106">
    <property type="component" value="Unassembled WGS sequence"/>
</dbReference>
<dbReference type="EMBL" id="MDHJ01000001">
    <property type="protein sequence ID" value="OUE10255.1"/>
    <property type="molecule type" value="Genomic_DNA"/>
</dbReference>
<sequence length="57" mass="5534">MADLADKANGLIDSDKGEQATDGAIDKGQDAASTATGGKADGAAEKAGDVADQKLGQ</sequence>
<evidence type="ECO:0000256" key="1">
    <source>
        <dbReference type="SAM" id="MobiDB-lite"/>
    </source>
</evidence>
<accession>A0A251XXS8</accession>
<evidence type="ECO:0008006" key="4">
    <source>
        <dbReference type="Google" id="ProtNLM"/>
    </source>
</evidence>
<evidence type="ECO:0000313" key="3">
    <source>
        <dbReference type="Proteomes" id="UP000195106"/>
    </source>
</evidence>
<comment type="caution">
    <text evidence="2">The sequence shown here is derived from an EMBL/GenBank/DDBJ whole genome shotgun (WGS) entry which is preliminary data.</text>
</comment>
<feature type="compositionally biased region" description="Basic and acidic residues" evidence="1">
    <location>
        <begin position="42"/>
        <end position="57"/>
    </location>
</feature>
<name>A0A251XXS8_9MICO</name>